<keyword evidence="2" id="KW-0472">Membrane</keyword>
<dbReference type="Proteomes" id="UP001432062">
    <property type="component" value="Chromosome"/>
</dbReference>
<dbReference type="RefSeq" id="WP_327100944.1">
    <property type="nucleotide sequence ID" value="NZ_CP109149.1"/>
</dbReference>
<feature type="compositionally biased region" description="Low complexity" evidence="1">
    <location>
        <begin position="32"/>
        <end position="43"/>
    </location>
</feature>
<feature type="compositionally biased region" description="Pro residues" evidence="1">
    <location>
        <begin position="15"/>
        <end position="31"/>
    </location>
</feature>
<organism evidence="3 4">
    <name type="scientific">Nocardia vinacea</name>
    <dbReference type="NCBI Taxonomy" id="96468"/>
    <lineage>
        <taxon>Bacteria</taxon>
        <taxon>Bacillati</taxon>
        <taxon>Actinomycetota</taxon>
        <taxon>Actinomycetes</taxon>
        <taxon>Mycobacteriales</taxon>
        <taxon>Nocardiaceae</taxon>
        <taxon>Nocardia</taxon>
    </lineage>
</organism>
<feature type="region of interest" description="Disordered" evidence="1">
    <location>
        <begin position="1"/>
        <end position="86"/>
    </location>
</feature>
<evidence type="ECO:0000313" key="3">
    <source>
        <dbReference type="EMBL" id="WUV47890.1"/>
    </source>
</evidence>
<dbReference type="EMBL" id="CP109441">
    <property type="protein sequence ID" value="WUV47890.1"/>
    <property type="molecule type" value="Genomic_DNA"/>
</dbReference>
<feature type="transmembrane region" description="Helical" evidence="2">
    <location>
        <begin position="92"/>
        <end position="116"/>
    </location>
</feature>
<evidence type="ECO:0000256" key="1">
    <source>
        <dbReference type="SAM" id="MobiDB-lite"/>
    </source>
</evidence>
<protein>
    <recommendedName>
        <fullName evidence="5">DUF4878 domain-containing protein</fullName>
    </recommendedName>
</protein>
<evidence type="ECO:0008006" key="5">
    <source>
        <dbReference type="Google" id="ProtNLM"/>
    </source>
</evidence>
<keyword evidence="2" id="KW-0812">Transmembrane</keyword>
<accession>A0ABZ1Z094</accession>
<keyword evidence="2" id="KW-1133">Transmembrane helix</keyword>
<gene>
    <name evidence="3" type="ORF">OG563_06600</name>
</gene>
<feature type="compositionally biased region" description="Low complexity" evidence="1">
    <location>
        <begin position="51"/>
        <end position="73"/>
    </location>
</feature>
<proteinExistence type="predicted"/>
<reference evidence="3" key="1">
    <citation type="submission" date="2022-10" db="EMBL/GenBank/DDBJ databases">
        <title>The complete genomes of actinobacterial strains from the NBC collection.</title>
        <authorList>
            <person name="Joergensen T.S."/>
            <person name="Alvarez Arevalo M."/>
            <person name="Sterndorff E.B."/>
            <person name="Faurdal D."/>
            <person name="Vuksanovic O."/>
            <person name="Mourched A.-S."/>
            <person name="Charusanti P."/>
            <person name="Shaw S."/>
            <person name="Blin K."/>
            <person name="Weber T."/>
        </authorList>
    </citation>
    <scope>NUCLEOTIDE SEQUENCE</scope>
    <source>
        <strain evidence="3">NBC_01482</strain>
    </source>
</reference>
<keyword evidence="4" id="KW-1185">Reference proteome</keyword>
<evidence type="ECO:0000256" key="2">
    <source>
        <dbReference type="SAM" id="Phobius"/>
    </source>
</evidence>
<dbReference type="Gene3D" id="3.10.450.50">
    <property type="match status" value="1"/>
</dbReference>
<sequence>MTDPQNPTPQHQPGGWPPQQPPGAQPAPPPYGAQQAPQPYSAQPAPPPYGAQPYGAPQQHPPQYGAPQAYGQPAYPPAPGGHYPQRPQKSGVALPLILGGGFVVLIVIGVVAYFMFSGSGGIGNSSDPREVAQAFVNGTGDEDMICSSDRNKFKNTKTTVTATAVPKVDAKSTLKSVDVPSGSNEGTFTVSVSVNVSGRNTTKNITYDLIKEDGDWKVCGLTKALTK</sequence>
<name>A0ABZ1Z094_9NOCA</name>
<evidence type="ECO:0000313" key="4">
    <source>
        <dbReference type="Proteomes" id="UP001432062"/>
    </source>
</evidence>